<dbReference type="SMART" id="SM00382">
    <property type="entry name" value="AAA"/>
    <property type="match status" value="1"/>
</dbReference>
<dbReference type="Gene3D" id="1.25.40.20">
    <property type="entry name" value="Ankyrin repeat-containing domain"/>
    <property type="match status" value="1"/>
</dbReference>
<accession>A0A9N8EIM7</accession>
<dbReference type="InterPro" id="IPR036770">
    <property type="entry name" value="Ankyrin_rpt-contain_sf"/>
</dbReference>
<dbReference type="InterPro" id="IPR027417">
    <property type="entry name" value="P-loop_NTPase"/>
</dbReference>
<reference evidence="2" key="1">
    <citation type="submission" date="2020-06" db="EMBL/GenBank/DDBJ databases">
        <authorList>
            <consortium name="Plant Systems Biology data submission"/>
        </authorList>
    </citation>
    <scope>NUCLEOTIDE SEQUENCE</scope>
    <source>
        <strain evidence="2">D6</strain>
    </source>
</reference>
<dbReference type="CDD" id="cd00009">
    <property type="entry name" value="AAA"/>
    <property type="match status" value="1"/>
</dbReference>
<dbReference type="SUPFAM" id="SSF48403">
    <property type="entry name" value="Ankyrin repeat"/>
    <property type="match status" value="1"/>
</dbReference>
<dbReference type="Pfam" id="PF12796">
    <property type="entry name" value="Ank_2"/>
    <property type="match status" value="1"/>
</dbReference>
<protein>
    <submittedName>
        <fullName evidence="2">ESX-1 secretion system protein EccA1</fullName>
    </submittedName>
</protein>
<evidence type="ECO:0000313" key="3">
    <source>
        <dbReference type="Proteomes" id="UP001153069"/>
    </source>
</evidence>
<dbReference type="EMBL" id="CAICTM010001013">
    <property type="protein sequence ID" value="CAB9519424.1"/>
    <property type="molecule type" value="Genomic_DNA"/>
</dbReference>
<dbReference type="PANTHER" id="PTHR43392">
    <property type="entry name" value="AAA-TYPE ATPASE FAMILY PROTEIN / ANKYRIN REPEAT FAMILY PROTEIN"/>
    <property type="match status" value="1"/>
</dbReference>
<dbReference type="Gene3D" id="1.10.8.60">
    <property type="match status" value="1"/>
</dbReference>
<dbReference type="Proteomes" id="UP001153069">
    <property type="component" value="Unassembled WGS sequence"/>
</dbReference>
<dbReference type="GO" id="GO:0016887">
    <property type="term" value="F:ATP hydrolysis activity"/>
    <property type="evidence" value="ECO:0007669"/>
    <property type="project" value="InterPro"/>
</dbReference>
<dbReference type="AlphaFoldDB" id="A0A9N8EIM7"/>
<feature type="domain" description="AAA+ ATPase" evidence="1">
    <location>
        <begin position="371"/>
        <end position="524"/>
    </location>
</feature>
<dbReference type="InterPro" id="IPR003593">
    <property type="entry name" value="AAA+_ATPase"/>
</dbReference>
<dbReference type="InterPro" id="IPR002110">
    <property type="entry name" value="Ankyrin_rpt"/>
</dbReference>
<dbReference type="Gene3D" id="3.40.50.300">
    <property type="entry name" value="P-loop containing nucleotide triphosphate hydrolases"/>
    <property type="match status" value="1"/>
</dbReference>
<dbReference type="GO" id="GO:0005524">
    <property type="term" value="F:ATP binding"/>
    <property type="evidence" value="ECO:0007669"/>
    <property type="project" value="InterPro"/>
</dbReference>
<dbReference type="SMART" id="SM00248">
    <property type="entry name" value="ANK"/>
    <property type="match status" value="4"/>
</dbReference>
<dbReference type="InterPro" id="IPR050773">
    <property type="entry name" value="CbxX/CfxQ_RuBisCO_ESX"/>
</dbReference>
<name>A0A9N8EIM7_9STRA</name>
<comment type="caution">
    <text evidence="2">The sequence shown here is derived from an EMBL/GenBank/DDBJ whole genome shotgun (WGS) entry which is preliminary data.</text>
</comment>
<sequence length="618" mass="68238">MADTTLHDLCKGFGALLSRSKHPSFPEEASRLNERGNLPLHAACSFQAGADVVESLLKAYPGGASQPNSAGNLPIHQAAMWQAPLETVELLLMRYPEGATVRNQYGSLPLHMAASNQATPEVVRLLIDSYPDALHLQNDDGMTPIELALADEGANEAVVAMLEGRPPPPEMSRRQQADKFEARAKTLEMKLAGMQDTGGRQDTDLKLALAAVRRLADRFPHALYAAGLDPNELEIAFSNHMEQQAATALTGAMKNSDNSKHAEYILLDAIKKRNLVMAPNTTASRMLTEHGSQSRSLATTGANGAPRDRVEDLLFSIVSLEHVKSHVRGLRRTAEICDLRESLLPMARPGRVAATLSLLPPALAEDNGRPRVSPMVFVGNPGSGKTAVARLLAKVYHELGLLRKPKFLEVERMDLVARDKETTIIKTREVIDEARGGVLFIDEAYSLGMASKRNKLDFATHAIGEIVRSMEEAFTPPQGKNKSQDTTHPLIIMAGFPLEMQSFLAFQDDLRRCFPMTFEFPDYSCLELARIFMDLATAKGFELDHTLTENVIASLLEEETTVAWRGERNGRVSEQLLTGVRTEVRKRMRQAQFEENDNFDPQLIIKADVENVVRSDFK</sequence>
<dbReference type="SUPFAM" id="SSF52540">
    <property type="entry name" value="P-loop containing nucleoside triphosphate hydrolases"/>
    <property type="match status" value="1"/>
</dbReference>
<gene>
    <name evidence="2" type="ORF">SEMRO_1015_G231570.1</name>
</gene>
<evidence type="ECO:0000259" key="1">
    <source>
        <dbReference type="SMART" id="SM00382"/>
    </source>
</evidence>
<dbReference type="OrthoDB" id="575at2759"/>
<dbReference type="Pfam" id="PF00004">
    <property type="entry name" value="AAA"/>
    <property type="match status" value="1"/>
</dbReference>
<proteinExistence type="predicted"/>
<evidence type="ECO:0000313" key="2">
    <source>
        <dbReference type="EMBL" id="CAB9519424.1"/>
    </source>
</evidence>
<dbReference type="InterPro" id="IPR003959">
    <property type="entry name" value="ATPase_AAA_core"/>
</dbReference>
<keyword evidence="3" id="KW-1185">Reference proteome</keyword>
<dbReference type="PANTHER" id="PTHR43392:SF2">
    <property type="entry name" value="AAA-TYPE ATPASE FAMILY PROTEIN _ ANKYRIN REPEAT FAMILY PROTEIN"/>
    <property type="match status" value="1"/>
</dbReference>
<organism evidence="2 3">
    <name type="scientific">Seminavis robusta</name>
    <dbReference type="NCBI Taxonomy" id="568900"/>
    <lineage>
        <taxon>Eukaryota</taxon>
        <taxon>Sar</taxon>
        <taxon>Stramenopiles</taxon>
        <taxon>Ochrophyta</taxon>
        <taxon>Bacillariophyta</taxon>
        <taxon>Bacillariophyceae</taxon>
        <taxon>Bacillariophycidae</taxon>
        <taxon>Naviculales</taxon>
        <taxon>Naviculaceae</taxon>
        <taxon>Seminavis</taxon>
    </lineage>
</organism>